<gene>
    <name evidence="2" type="ORF">KL86CLO1_11141</name>
</gene>
<name>A0A212JI91_9FIRM</name>
<evidence type="ECO:0000313" key="2">
    <source>
        <dbReference type="EMBL" id="SBV99130.1"/>
    </source>
</evidence>
<dbReference type="Gene3D" id="1.20.120.1870">
    <property type="entry name" value="Fic/DOC protein, Fido domain"/>
    <property type="match status" value="1"/>
</dbReference>
<reference evidence="2" key="1">
    <citation type="submission" date="2016-04" db="EMBL/GenBank/DDBJ databases">
        <authorList>
            <person name="Evans L.H."/>
            <person name="Alamgir A."/>
            <person name="Owens N."/>
            <person name="Weber N.D."/>
            <person name="Virtaneva K."/>
            <person name="Barbian K."/>
            <person name="Babar A."/>
            <person name="Rosenke K."/>
        </authorList>
    </citation>
    <scope>NUCLEOTIDE SEQUENCE</scope>
    <source>
        <strain evidence="2">86</strain>
    </source>
</reference>
<dbReference type="NCBIfam" id="TIGR01550">
    <property type="entry name" value="DOC_P1"/>
    <property type="match status" value="1"/>
</dbReference>
<dbReference type="InterPro" id="IPR003812">
    <property type="entry name" value="Fido"/>
</dbReference>
<dbReference type="GO" id="GO:0016301">
    <property type="term" value="F:kinase activity"/>
    <property type="evidence" value="ECO:0007669"/>
    <property type="project" value="InterPro"/>
</dbReference>
<dbReference type="PROSITE" id="PS51459">
    <property type="entry name" value="FIDO"/>
    <property type="match status" value="1"/>
</dbReference>
<dbReference type="EMBL" id="FLUN01000001">
    <property type="protein sequence ID" value="SBV99130.1"/>
    <property type="molecule type" value="Genomic_DNA"/>
</dbReference>
<dbReference type="InterPro" id="IPR053737">
    <property type="entry name" value="Type_II_TA_Toxin"/>
</dbReference>
<dbReference type="PANTHER" id="PTHR39426:SF1">
    <property type="entry name" value="HOMOLOGY TO DEATH-ON-CURING PROTEIN OF PHAGE P1"/>
    <property type="match status" value="1"/>
</dbReference>
<dbReference type="PIRSF" id="PIRSF018297">
    <property type="entry name" value="Doc"/>
    <property type="match status" value="1"/>
</dbReference>
<dbReference type="SUPFAM" id="SSF140931">
    <property type="entry name" value="Fic-like"/>
    <property type="match status" value="1"/>
</dbReference>
<feature type="domain" description="Fido" evidence="1">
    <location>
        <begin position="4"/>
        <end position="122"/>
    </location>
</feature>
<dbReference type="PANTHER" id="PTHR39426">
    <property type="entry name" value="HOMOLOGY TO DEATH-ON-CURING PROTEIN OF PHAGE P1"/>
    <property type="match status" value="1"/>
</dbReference>
<proteinExistence type="predicted"/>
<evidence type="ECO:0000259" key="1">
    <source>
        <dbReference type="PROSITE" id="PS51459"/>
    </source>
</evidence>
<dbReference type="Pfam" id="PF02661">
    <property type="entry name" value="Fic"/>
    <property type="match status" value="1"/>
</dbReference>
<dbReference type="InterPro" id="IPR036597">
    <property type="entry name" value="Fido-like_dom_sf"/>
</dbReference>
<protein>
    <submittedName>
        <fullName evidence="2">Death-on-curing family protein</fullName>
    </submittedName>
</protein>
<organism evidence="2">
    <name type="scientific">uncultured Eubacteriales bacterium</name>
    <dbReference type="NCBI Taxonomy" id="172733"/>
    <lineage>
        <taxon>Bacteria</taxon>
        <taxon>Bacillati</taxon>
        <taxon>Bacillota</taxon>
        <taxon>Clostridia</taxon>
        <taxon>Eubacteriales</taxon>
        <taxon>environmental samples</taxon>
    </lineage>
</organism>
<sequence>MIRLTVEQVKLLHSDLMSETGGLDGLRDADLLDSALNVSFQTFDDQPLYPSLQQKAARLCHSLVQNHPFVDGNKRIGVHAMLVFLSLSGVELDYMQEELIDLGLGLAAGKVSYEEVLRWILGHQQ</sequence>
<dbReference type="AlphaFoldDB" id="A0A212JI91"/>
<dbReference type="InterPro" id="IPR006440">
    <property type="entry name" value="Doc"/>
</dbReference>
<accession>A0A212JI91</accession>